<organism evidence="1 2">
    <name type="scientific">Paenibacillus albidus</name>
    <dbReference type="NCBI Taxonomy" id="2041023"/>
    <lineage>
        <taxon>Bacteria</taxon>
        <taxon>Bacillati</taxon>
        <taxon>Bacillota</taxon>
        <taxon>Bacilli</taxon>
        <taxon>Bacillales</taxon>
        <taxon>Paenibacillaceae</taxon>
        <taxon>Paenibacillus</taxon>
    </lineage>
</organism>
<protein>
    <submittedName>
        <fullName evidence="1">Uncharacterized protein</fullName>
    </submittedName>
</protein>
<dbReference type="RefSeq" id="WP_189032590.1">
    <property type="nucleotide sequence ID" value="NZ_BMKR01000066.1"/>
</dbReference>
<proteinExistence type="predicted"/>
<evidence type="ECO:0000313" key="1">
    <source>
        <dbReference type="EMBL" id="GGG13985.1"/>
    </source>
</evidence>
<evidence type="ECO:0000313" key="2">
    <source>
        <dbReference type="Proteomes" id="UP000637643"/>
    </source>
</evidence>
<dbReference type="Proteomes" id="UP000637643">
    <property type="component" value="Unassembled WGS sequence"/>
</dbReference>
<accession>A0A917FY98</accession>
<gene>
    <name evidence="1" type="ORF">GCM10010912_68000</name>
</gene>
<dbReference type="EMBL" id="BMKR01000066">
    <property type="protein sequence ID" value="GGG13985.1"/>
    <property type="molecule type" value="Genomic_DNA"/>
</dbReference>
<sequence>MGKKLQRGALLALLGEPLYKTTNIEDAYSYIVQVKDEEFNDWIFTAYEGPSGPAIGYKGEEDEGVEQAAHALLDELARVIPGDFEEILICEDLGNTITYGCKDGVCYYNEEIGDALFEESSELGEEL</sequence>
<comment type="caution">
    <text evidence="1">The sequence shown here is derived from an EMBL/GenBank/DDBJ whole genome shotgun (WGS) entry which is preliminary data.</text>
</comment>
<reference evidence="1" key="2">
    <citation type="submission" date="2020-09" db="EMBL/GenBank/DDBJ databases">
        <authorList>
            <person name="Sun Q."/>
            <person name="Zhou Y."/>
        </authorList>
    </citation>
    <scope>NUCLEOTIDE SEQUENCE</scope>
    <source>
        <strain evidence="1">CGMCC 1.16134</strain>
    </source>
</reference>
<keyword evidence="2" id="KW-1185">Reference proteome</keyword>
<dbReference type="AlphaFoldDB" id="A0A917FY98"/>
<reference evidence="1" key="1">
    <citation type="journal article" date="2014" name="Int. J. Syst. Evol. Microbiol.">
        <title>Complete genome sequence of Corynebacterium casei LMG S-19264T (=DSM 44701T), isolated from a smear-ripened cheese.</title>
        <authorList>
            <consortium name="US DOE Joint Genome Institute (JGI-PGF)"/>
            <person name="Walter F."/>
            <person name="Albersmeier A."/>
            <person name="Kalinowski J."/>
            <person name="Ruckert C."/>
        </authorList>
    </citation>
    <scope>NUCLEOTIDE SEQUENCE</scope>
    <source>
        <strain evidence="1">CGMCC 1.16134</strain>
    </source>
</reference>
<name>A0A917FY98_9BACL</name>